<sequence>MATISSKEVRSLILASIYGKSLNLDPLASGYSDLTIREIIFQSPIRVGAALLAQDGTIIRGCNVENASYGGCICAERTAITKAIVMREFCADSMPVYMVSSTFPSGKMCAEDDVLAAIEDVKHVRKVTLGDLLPMSFGPENLGKGAK</sequence>
<evidence type="ECO:0000313" key="2">
    <source>
        <dbReference type="Proteomes" id="UP001227268"/>
    </source>
</evidence>
<reference evidence="1" key="1">
    <citation type="submission" date="2023-04" db="EMBL/GenBank/DDBJ databases">
        <title>Draft Genome sequencing of Naganishia species isolated from polar environments using Oxford Nanopore Technology.</title>
        <authorList>
            <person name="Leo P."/>
            <person name="Venkateswaran K."/>
        </authorList>
    </citation>
    <scope>NUCLEOTIDE SEQUENCE</scope>
    <source>
        <strain evidence="1">MNA-CCFEE 5423</strain>
    </source>
</reference>
<name>A0ACC2VZ36_9TREE</name>
<comment type="caution">
    <text evidence="1">The sequence shown here is derived from an EMBL/GenBank/DDBJ whole genome shotgun (WGS) entry which is preliminary data.</text>
</comment>
<dbReference type="Proteomes" id="UP001227268">
    <property type="component" value="Unassembled WGS sequence"/>
</dbReference>
<protein>
    <submittedName>
        <fullName evidence="1">Uncharacterized protein</fullName>
    </submittedName>
</protein>
<dbReference type="EMBL" id="JASBWT010000005">
    <property type="protein sequence ID" value="KAJ9104587.1"/>
    <property type="molecule type" value="Genomic_DNA"/>
</dbReference>
<evidence type="ECO:0000313" key="1">
    <source>
        <dbReference type="EMBL" id="KAJ9104587.1"/>
    </source>
</evidence>
<keyword evidence="2" id="KW-1185">Reference proteome</keyword>
<accession>A0ACC2VZ36</accession>
<gene>
    <name evidence="1" type="ORF">QFC21_002085</name>
</gene>
<organism evidence="1 2">
    <name type="scientific">Naganishia friedmannii</name>
    <dbReference type="NCBI Taxonomy" id="89922"/>
    <lineage>
        <taxon>Eukaryota</taxon>
        <taxon>Fungi</taxon>
        <taxon>Dikarya</taxon>
        <taxon>Basidiomycota</taxon>
        <taxon>Agaricomycotina</taxon>
        <taxon>Tremellomycetes</taxon>
        <taxon>Filobasidiales</taxon>
        <taxon>Filobasidiaceae</taxon>
        <taxon>Naganishia</taxon>
    </lineage>
</organism>
<proteinExistence type="predicted"/>